<organism evidence="1 2">
    <name type="scientific">Biomphalaria pfeifferi</name>
    <name type="common">Bloodfluke planorb</name>
    <name type="synonym">Freshwater snail</name>
    <dbReference type="NCBI Taxonomy" id="112525"/>
    <lineage>
        <taxon>Eukaryota</taxon>
        <taxon>Metazoa</taxon>
        <taxon>Spiralia</taxon>
        <taxon>Lophotrochozoa</taxon>
        <taxon>Mollusca</taxon>
        <taxon>Gastropoda</taxon>
        <taxon>Heterobranchia</taxon>
        <taxon>Euthyneura</taxon>
        <taxon>Panpulmonata</taxon>
        <taxon>Hygrophila</taxon>
        <taxon>Lymnaeoidea</taxon>
        <taxon>Planorbidae</taxon>
        <taxon>Biomphalaria</taxon>
    </lineage>
</organism>
<protein>
    <submittedName>
        <fullName evidence="1">Uncharacterized protein</fullName>
    </submittedName>
</protein>
<gene>
    <name evidence="1" type="ORF">Bpfe_030508</name>
</gene>
<reference evidence="1" key="1">
    <citation type="journal article" date="2023" name="PLoS Negl. Trop. Dis.">
        <title>A genome sequence for Biomphalaria pfeifferi, the major vector snail for the human-infecting parasite Schistosoma mansoni.</title>
        <authorList>
            <person name="Bu L."/>
            <person name="Lu L."/>
            <person name="Laidemitt M.R."/>
            <person name="Zhang S.M."/>
            <person name="Mutuku M."/>
            <person name="Mkoji G."/>
            <person name="Steinauer M."/>
            <person name="Loker E.S."/>
        </authorList>
    </citation>
    <scope>NUCLEOTIDE SEQUENCE</scope>
    <source>
        <strain evidence="1">KasaAsao</strain>
    </source>
</reference>
<evidence type="ECO:0000313" key="1">
    <source>
        <dbReference type="EMBL" id="KAK0040057.1"/>
    </source>
</evidence>
<evidence type="ECO:0000313" key="2">
    <source>
        <dbReference type="Proteomes" id="UP001233172"/>
    </source>
</evidence>
<comment type="caution">
    <text evidence="1">The sequence shown here is derived from an EMBL/GenBank/DDBJ whole genome shotgun (WGS) entry which is preliminary data.</text>
</comment>
<dbReference type="EMBL" id="JASAOG010000358">
    <property type="protein sequence ID" value="KAK0040057.1"/>
    <property type="molecule type" value="Genomic_DNA"/>
</dbReference>
<name>A0AAD8AQG7_BIOPF</name>
<dbReference type="AlphaFoldDB" id="A0AAD8AQG7"/>
<dbReference type="Proteomes" id="UP001233172">
    <property type="component" value="Unassembled WGS sequence"/>
</dbReference>
<feature type="non-terminal residue" evidence="1">
    <location>
        <position position="1"/>
    </location>
</feature>
<proteinExistence type="predicted"/>
<keyword evidence="2" id="KW-1185">Reference proteome</keyword>
<reference evidence="1" key="2">
    <citation type="submission" date="2023-04" db="EMBL/GenBank/DDBJ databases">
        <authorList>
            <person name="Bu L."/>
            <person name="Lu L."/>
            <person name="Laidemitt M.R."/>
            <person name="Zhang S.M."/>
            <person name="Mutuku M."/>
            <person name="Mkoji G."/>
            <person name="Steinauer M."/>
            <person name="Loker E.S."/>
        </authorList>
    </citation>
    <scope>NUCLEOTIDE SEQUENCE</scope>
    <source>
        <strain evidence="1">KasaAsao</strain>
        <tissue evidence="1">Whole Snail</tissue>
    </source>
</reference>
<accession>A0AAD8AQG7</accession>
<sequence>TFYITSSIDSKAFSNLHILAPSSLQTTNGERDYKKKKKGVASSVVCCLLQVLTRLTELIPFGSLAWQVGKSRQKEQVFSLAESEK</sequence>